<dbReference type="GO" id="GO:0004601">
    <property type="term" value="F:peroxidase activity"/>
    <property type="evidence" value="ECO:0007669"/>
    <property type="project" value="UniProtKB-KW"/>
</dbReference>
<gene>
    <name evidence="11" type="ORF">B0H17DRAFT_1217551</name>
</gene>
<dbReference type="InterPro" id="IPR000028">
    <property type="entry name" value="Chloroperoxidase"/>
</dbReference>
<organism evidence="11 12">
    <name type="scientific">Mycena rosella</name>
    <name type="common">Pink bonnet</name>
    <name type="synonym">Agaricus rosellus</name>
    <dbReference type="NCBI Taxonomy" id="1033263"/>
    <lineage>
        <taxon>Eukaryota</taxon>
        <taxon>Fungi</taxon>
        <taxon>Dikarya</taxon>
        <taxon>Basidiomycota</taxon>
        <taxon>Agaricomycotina</taxon>
        <taxon>Agaricomycetes</taxon>
        <taxon>Agaricomycetidae</taxon>
        <taxon>Agaricales</taxon>
        <taxon>Marasmiineae</taxon>
        <taxon>Mycenaceae</taxon>
        <taxon>Mycena</taxon>
    </lineage>
</organism>
<evidence type="ECO:0000256" key="2">
    <source>
        <dbReference type="ARBA" id="ARBA00022559"/>
    </source>
</evidence>
<dbReference type="SUPFAM" id="SSF47571">
    <property type="entry name" value="Cloroperoxidase"/>
    <property type="match status" value="1"/>
</dbReference>
<keyword evidence="2" id="KW-0575">Peroxidase</keyword>
<evidence type="ECO:0000256" key="4">
    <source>
        <dbReference type="ARBA" id="ARBA00022723"/>
    </source>
</evidence>
<feature type="domain" description="Heme haloperoxidase family profile" evidence="10">
    <location>
        <begin position="55"/>
        <end position="295"/>
    </location>
</feature>
<dbReference type="EMBL" id="JARKIE010000493">
    <property type="protein sequence ID" value="KAJ7632079.1"/>
    <property type="molecule type" value="Genomic_DNA"/>
</dbReference>
<evidence type="ECO:0000313" key="11">
    <source>
        <dbReference type="EMBL" id="KAJ7632079.1"/>
    </source>
</evidence>
<evidence type="ECO:0000256" key="3">
    <source>
        <dbReference type="ARBA" id="ARBA00022617"/>
    </source>
</evidence>
<feature type="compositionally biased region" description="Basic residues" evidence="8">
    <location>
        <begin position="366"/>
        <end position="380"/>
    </location>
</feature>
<evidence type="ECO:0000256" key="8">
    <source>
        <dbReference type="SAM" id="MobiDB-lite"/>
    </source>
</evidence>
<dbReference type="PROSITE" id="PS51405">
    <property type="entry name" value="HEME_HALOPEROXIDASE"/>
    <property type="match status" value="1"/>
</dbReference>
<reference evidence="11" key="1">
    <citation type="submission" date="2023-03" db="EMBL/GenBank/DDBJ databases">
        <title>Massive genome expansion in bonnet fungi (Mycena s.s.) driven by repeated elements and novel gene families across ecological guilds.</title>
        <authorList>
            <consortium name="Lawrence Berkeley National Laboratory"/>
            <person name="Harder C.B."/>
            <person name="Miyauchi S."/>
            <person name="Viragh M."/>
            <person name="Kuo A."/>
            <person name="Thoen E."/>
            <person name="Andreopoulos B."/>
            <person name="Lu D."/>
            <person name="Skrede I."/>
            <person name="Drula E."/>
            <person name="Henrissat B."/>
            <person name="Morin E."/>
            <person name="Kohler A."/>
            <person name="Barry K."/>
            <person name="LaButti K."/>
            <person name="Morin E."/>
            <person name="Salamov A."/>
            <person name="Lipzen A."/>
            <person name="Mereny Z."/>
            <person name="Hegedus B."/>
            <person name="Baldrian P."/>
            <person name="Stursova M."/>
            <person name="Weitz H."/>
            <person name="Taylor A."/>
            <person name="Grigoriev I.V."/>
            <person name="Nagy L.G."/>
            <person name="Martin F."/>
            <person name="Kauserud H."/>
        </authorList>
    </citation>
    <scope>NUCLEOTIDE SEQUENCE</scope>
    <source>
        <strain evidence="11">CBHHK067</strain>
    </source>
</reference>
<feature type="chain" id="PRO_5042261934" evidence="9">
    <location>
        <begin position="21"/>
        <end position="706"/>
    </location>
</feature>
<feature type="signal peptide" evidence="9">
    <location>
        <begin position="1"/>
        <end position="20"/>
    </location>
</feature>
<evidence type="ECO:0000256" key="5">
    <source>
        <dbReference type="ARBA" id="ARBA00023002"/>
    </source>
</evidence>
<dbReference type="PANTHER" id="PTHR33577">
    <property type="entry name" value="STERIGMATOCYSTIN BIOSYNTHESIS PEROXIDASE STCC-RELATED"/>
    <property type="match status" value="1"/>
</dbReference>
<evidence type="ECO:0000256" key="7">
    <source>
        <dbReference type="ARBA" id="ARBA00025795"/>
    </source>
</evidence>
<evidence type="ECO:0000256" key="1">
    <source>
        <dbReference type="ARBA" id="ARBA00001970"/>
    </source>
</evidence>
<keyword evidence="3" id="KW-0349">Heme</keyword>
<evidence type="ECO:0000313" key="12">
    <source>
        <dbReference type="Proteomes" id="UP001221757"/>
    </source>
</evidence>
<comment type="cofactor">
    <cofactor evidence="1">
        <name>heme b</name>
        <dbReference type="ChEBI" id="CHEBI:60344"/>
    </cofactor>
</comment>
<dbReference type="Proteomes" id="UP001221757">
    <property type="component" value="Unassembled WGS sequence"/>
</dbReference>
<dbReference type="AlphaFoldDB" id="A0AAD7BVQ1"/>
<keyword evidence="4" id="KW-0479">Metal-binding</keyword>
<dbReference type="Gene3D" id="1.20.120.900">
    <property type="entry name" value="Pex19, mPTS binding domain"/>
    <property type="match status" value="1"/>
</dbReference>
<dbReference type="InterPro" id="IPR038322">
    <property type="entry name" value="Pex19_C_sf"/>
</dbReference>
<keyword evidence="12" id="KW-1185">Reference proteome</keyword>
<sequence>MRSFHLLCVLQVLHVAFSTAASTPTGKEVRDGQTPTLITFPTQPTDTGLKQIPDPAHPFIAPGPSDQRGPCPGMNTLANHGYIPRNGIATFEEITLAMVEAYNLEINFGAFLVAANMLLRGNPFVNKISIGGVSPLVPPLPGNIGSNVTGGLAKHGGFEGDASITRADVHIGDNRDFQDILYDLDLLYLGKFGDNGPDGNNTVFNVPTIIAIKQHNIQMNQAADPEFHFTPTRFAASFTEITFLLDIFANGTTKQASISTIGSFLRNQSFPQNWHRAAAPVTAEILSITSSQVAAAIPIFAGHNDAQGNFVPDTPPPAPFDANPGCGFYYDLFANMPGGLANTTAAALRDRDVPTDVPAAAAAHRDRVHLRPPPHQHPRRPAPPPGHRPRRRPRAPPRGRRGPALRRLCRGARARHGVPHARDCFCPPTGAGAAAGENPEDAAAKAAAWEAMLIEGMDAMGLDPAANPATDAAASHPADFQSKIKQAMGKLREGEETLQDASSTSGAPAPDSLAALLAQLGDLDGADGELPPDEAELAGFLENMMGELMGKEVLHEPLTELAEKFPPYLAAPPAPLADADRTRYEAQLARVRDILAVFDAPDYSDADPKAREKVVALMAEVCSSSTHYIPLPCSFLPFNYRACPLIIASASRPCLLCPHSPPLLLPSLGLLDANPTQMQSFGSPPTELMGPLPGLGALGDENCVVC</sequence>
<keyword evidence="9" id="KW-0732">Signal</keyword>
<dbReference type="Gene3D" id="1.10.489.10">
    <property type="entry name" value="Chloroperoxidase-like"/>
    <property type="match status" value="1"/>
</dbReference>
<dbReference type="InterPro" id="IPR006708">
    <property type="entry name" value="Pex19"/>
</dbReference>
<feature type="compositionally biased region" description="Basic residues" evidence="8">
    <location>
        <begin position="387"/>
        <end position="405"/>
    </location>
</feature>
<accession>A0AAD7BVQ1</accession>
<name>A0AAD7BVQ1_MYCRO</name>
<dbReference type="PANTHER" id="PTHR33577:SF16">
    <property type="entry name" value="HEME HALOPEROXIDASE FAMILY PROFILE DOMAIN-CONTAINING PROTEIN"/>
    <property type="match status" value="1"/>
</dbReference>
<evidence type="ECO:0000259" key="10">
    <source>
        <dbReference type="PROSITE" id="PS51405"/>
    </source>
</evidence>
<comment type="similarity">
    <text evidence="7">Belongs to the chloroperoxidase family.</text>
</comment>
<evidence type="ECO:0000256" key="9">
    <source>
        <dbReference type="SAM" id="SignalP"/>
    </source>
</evidence>
<keyword evidence="6" id="KW-0408">Iron</keyword>
<dbReference type="Pfam" id="PF01328">
    <property type="entry name" value="Peroxidase_2"/>
    <property type="match status" value="1"/>
</dbReference>
<evidence type="ECO:0000256" key="6">
    <source>
        <dbReference type="ARBA" id="ARBA00023004"/>
    </source>
</evidence>
<dbReference type="GO" id="GO:0046872">
    <property type="term" value="F:metal ion binding"/>
    <property type="evidence" value="ECO:0007669"/>
    <property type="project" value="UniProtKB-KW"/>
</dbReference>
<dbReference type="Pfam" id="PF04614">
    <property type="entry name" value="Pex19"/>
    <property type="match status" value="1"/>
</dbReference>
<dbReference type="InterPro" id="IPR036851">
    <property type="entry name" value="Chloroperoxidase-like_sf"/>
</dbReference>
<proteinExistence type="inferred from homology"/>
<keyword evidence="5" id="KW-0560">Oxidoreductase</keyword>
<dbReference type="GO" id="GO:0005777">
    <property type="term" value="C:peroxisome"/>
    <property type="evidence" value="ECO:0007669"/>
    <property type="project" value="InterPro"/>
</dbReference>
<feature type="region of interest" description="Disordered" evidence="8">
    <location>
        <begin position="359"/>
        <end position="405"/>
    </location>
</feature>
<feature type="region of interest" description="Disordered" evidence="8">
    <location>
        <begin position="490"/>
        <end position="510"/>
    </location>
</feature>
<protein>
    <submittedName>
        <fullName evidence="11">Pex19 protein family-domain-containing protein</fullName>
    </submittedName>
</protein>
<comment type="caution">
    <text evidence="11">The sequence shown here is derived from an EMBL/GenBank/DDBJ whole genome shotgun (WGS) entry which is preliminary data.</text>
</comment>